<protein>
    <submittedName>
        <fullName evidence="1">7926_t:CDS:1</fullName>
    </submittedName>
</protein>
<accession>A0ACA9QL55</accession>
<dbReference type="EMBL" id="CAJVPU010049089">
    <property type="protein sequence ID" value="CAG8756747.1"/>
    <property type="molecule type" value="Genomic_DNA"/>
</dbReference>
<evidence type="ECO:0000313" key="1">
    <source>
        <dbReference type="EMBL" id="CAG8756747.1"/>
    </source>
</evidence>
<dbReference type="Proteomes" id="UP000789702">
    <property type="component" value="Unassembled WGS sequence"/>
</dbReference>
<evidence type="ECO:0000313" key="2">
    <source>
        <dbReference type="Proteomes" id="UP000789702"/>
    </source>
</evidence>
<feature type="non-terminal residue" evidence="1">
    <location>
        <position position="1"/>
    </location>
</feature>
<organism evidence="1 2">
    <name type="scientific">Dentiscutata heterogama</name>
    <dbReference type="NCBI Taxonomy" id="1316150"/>
    <lineage>
        <taxon>Eukaryota</taxon>
        <taxon>Fungi</taxon>
        <taxon>Fungi incertae sedis</taxon>
        <taxon>Mucoromycota</taxon>
        <taxon>Glomeromycotina</taxon>
        <taxon>Glomeromycetes</taxon>
        <taxon>Diversisporales</taxon>
        <taxon>Gigasporaceae</taxon>
        <taxon>Dentiscutata</taxon>
    </lineage>
</organism>
<feature type="non-terminal residue" evidence="1">
    <location>
        <position position="55"/>
    </location>
</feature>
<name>A0ACA9QL55_9GLOM</name>
<reference evidence="1" key="1">
    <citation type="submission" date="2021-06" db="EMBL/GenBank/DDBJ databases">
        <authorList>
            <person name="Kallberg Y."/>
            <person name="Tangrot J."/>
            <person name="Rosling A."/>
        </authorList>
    </citation>
    <scope>NUCLEOTIDE SEQUENCE</scope>
    <source>
        <strain evidence="1">IL203A</strain>
    </source>
</reference>
<keyword evidence="2" id="KW-1185">Reference proteome</keyword>
<comment type="caution">
    <text evidence="1">The sequence shown here is derived from an EMBL/GenBank/DDBJ whole genome shotgun (WGS) entry which is preliminary data.</text>
</comment>
<gene>
    <name evidence="1" type="ORF">DHETER_LOCUS14999</name>
</gene>
<sequence length="55" mass="6431">IGIEVRDPMKKGHICSAYMKYNGISVKVNSYEILRRSNINFVKLSMMDDCVMRFK</sequence>
<proteinExistence type="predicted"/>